<accession>A0A0R3QZI9</accession>
<dbReference type="WBParaSite" id="BTMF_0001316301-mRNA-1">
    <property type="protein sequence ID" value="BTMF_0001316301-mRNA-1"/>
    <property type="gene ID" value="BTMF_0001316301"/>
</dbReference>
<dbReference type="Proteomes" id="UP000280834">
    <property type="component" value="Unassembled WGS sequence"/>
</dbReference>
<proteinExistence type="predicted"/>
<keyword evidence="2" id="KW-1185">Reference proteome</keyword>
<organism evidence="3">
    <name type="scientific">Brugia timori</name>
    <dbReference type="NCBI Taxonomy" id="42155"/>
    <lineage>
        <taxon>Eukaryota</taxon>
        <taxon>Metazoa</taxon>
        <taxon>Ecdysozoa</taxon>
        <taxon>Nematoda</taxon>
        <taxon>Chromadorea</taxon>
        <taxon>Rhabditida</taxon>
        <taxon>Spirurina</taxon>
        <taxon>Spiruromorpha</taxon>
        <taxon>Filarioidea</taxon>
        <taxon>Onchocercidae</taxon>
        <taxon>Brugia</taxon>
    </lineage>
</organism>
<sequence>MVYLSLYTTFPRPMTLVARLSPVYNICENAERKAREYFGKSKRMCSGWEKYVDSISGLLNTNS</sequence>
<gene>
    <name evidence="1" type="ORF">BTMF_LOCUS11176</name>
</gene>
<name>A0A0R3QZI9_9BILA</name>
<dbReference type="EMBL" id="UZAG01018117">
    <property type="protein sequence ID" value="VDO38194.1"/>
    <property type="molecule type" value="Genomic_DNA"/>
</dbReference>
<dbReference type="AlphaFoldDB" id="A0A0R3QZI9"/>
<evidence type="ECO:0000313" key="3">
    <source>
        <dbReference type="WBParaSite" id="BTMF_0001316301-mRNA-1"/>
    </source>
</evidence>
<protein>
    <submittedName>
        <fullName evidence="3">DUF4413 domain-containing protein</fullName>
    </submittedName>
</protein>
<evidence type="ECO:0000313" key="1">
    <source>
        <dbReference type="EMBL" id="VDO38194.1"/>
    </source>
</evidence>
<reference evidence="1 2" key="2">
    <citation type="submission" date="2018-11" db="EMBL/GenBank/DDBJ databases">
        <authorList>
            <consortium name="Pathogen Informatics"/>
        </authorList>
    </citation>
    <scope>NUCLEOTIDE SEQUENCE [LARGE SCALE GENOMIC DNA]</scope>
</reference>
<reference evidence="3" key="1">
    <citation type="submission" date="2017-02" db="UniProtKB">
        <authorList>
            <consortium name="WormBaseParasite"/>
        </authorList>
    </citation>
    <scope>IDENTIFICATION</scope>
</reference>
<evidence type="ECO:0000313" key="2">
    <source>
        <dbReference type="Proteomes" id="UP000280834"/>
    </source>
</evidence>